<feature type="compositionally biased region" description="Polar residues" evidence="4">
    <location>
        <begin position="47"/>
        <end position="56"/>
    </location>
</feature>
<feature type="region of interest" description="Disordered" evidence="4">
    <location>
        <begin position="96"/>
        <end position="136"/>
    </location>
</feature>
<dbReference type="RefSeq" id="WP_188449300.1">
    <property type="nucleotide sequence ID" value="NZ_BMDW01000026.1"/>
</dbReference>
<comment type="subcellular location">
    <subcellularLocation>
        <location evidence="1">Cell outer membrane</location>
    </subcellularLocation>
</comment>
<feature type="signal peptide" evidence="5">
    <location>
        <begin position="1"/>
        <end position="22"/>
    </location>
</feature>
<dbReference type="SUPFAM" id="SSF56935">
    <property type="entry name" value="Porins"/>
    <property type="match status" value="1"/>
</dbReference>
<keyword evidence="8" id="KW-1185">Reference proteome</keyword>
<dbReference type="InterPro" id="IPR036942">
    <property type="entry name" value="Beta-barrel_TonB_sf"/>
</dbReference>
<reference evidence="8" key="1">
    <citation type="journal article" date="2019" name="Int. J. Syst. Evol. Microbiol.">
        <title>The Global Catalogue of Microorganisms (GCM) 10K type strain sequencing project: providing services to taxonomists for standard genome sequencing and annotation.</title>
        <authorList>
            <consortium name="The Broad Institute Genomics Platform"/>
            <consortium name="The Broad Institute Genome Sequencing Center for Infectious Disease"/>
            <person name="Wu L."/>
            <person name="Ma J."/>
        </authorList>
    </citation>
    <scope>NUCLEOTIDE SEQUENCE [LARGE SCALE GENOMIC DNA]</scope>
    <source>
        <strain evidence="8">CGMCC 1.10106</strain>
    </source>
</reference>
<sequence length="667" mass="71755">MKSSFGPLAGLVVSLMPATLLAQQAPPAPAGTPTTDPSPKGDAPTADHSTPTQLQFRSADGKPLPPEIVRQLQEQFKNGVPAAGTVLRLPARKNDKAPAPLAAPTAGDQPSVSGDPAQAAPQAPKKREFRRADGKPLPPEILRQLEEQFKDRPPPNGVGGNADTANADIVVAGVRPRGSVIGNIPPERTFSQLDLRAFGADNIGALLEAINAQTVSNRGRGDSPPVTLLNGRRVSDFSEIARIPSEAIERMEIFPEEVALKYGYRADQKVVNIVTFQRFRSKVGQIAFLTPGEGGRESGIANADFLRINGDTRMSLGGTYGRSDSLLESERAVRQLAAAPELGRFRTLLPETEQFGFNGVISGHVLNDVSATANGRVDVNHSESLLGLGLNGPLRRNSDRTVGHFGTTINGRIGHWQWTTIANYDHNEATVLTDAFDGVSRRDRARSIDRLANVDFLFSGPVVSLPGGPLSTSVRFGADFRDFTSRASFGITDVRADLSRDRGAAQIDLDLPIFSRKDKQVSLLGNLSFNANGSVERLSDAGTLTSYGYGLSWSPIPAVSIIASATHEEGAPTLEQLGGPRLVTPNVRTFDFVRREVVDVARSSGGNPDLRNDDRHLVRLGLNVRPFPKTDLSLSFDYVSTRINNPIATLPILTSQIETAFPERFAR</sequence>
<evidence type="ECO:0000313" key="8">
    <source>
        <dbReference type="Proteomes" id="UP000618591"/>
    </source>
</evidence>
<dbReference type="Gene3D" id="2.170.130.10">
    <property type="entry name" value="TonB-dependent receptor, plug domain"/>
    <property type="match status" value="1"/>
</dbReference>
<organism evidence="7 8">
    <name type="scientific">Sphingomonas psychrolutea</name>
    <dbReference type="NCBI Taxonomy" id="1259676"/>
    <lineage>
        <taxon>Bacteria</taxon>
        <taxon>Pseudomonadati</taxon>
        <taxon>Pseudomonadota</taxon>
        <taxon>Alphaproteobacteria</taxon>
        <taxon>Sphingomonadales</taxon>
        <taxon>Sphingomonadaceae</taxon>
        <taxon>Sphingomonas</taxon>
    </lineage>
</organism>
<evidence type="ECO:0000256" key="1">
    <source>
        <dbReference type="ARBA" id="ARBA00004442"/>
    </source>
</evidence>
<dbReference type="EMBL" id="BMDW01000026">
    <property type="protein sequence ID" value="GGA59414.1"/>
    <property type="molecule type" value="Genomic_DNA"/>
</dbReference>
<protein>
    <recommendedName>
        <fullName evidence="6">TonB-dependent receptor-like beta-barrel domain-containing protein</fullName>
    </recommendedName>
</protein>
<accession>A0ABQ1H6W9</accession>
<dbReference type="InterPro" id="IPR000531">
    <property type="entry name" value="Beta-barrel_TonB"/>
</dbReference>
<dbReference type="PANTHER" id="PTHR47234:SF2">
    <property type="entry name" value="TONB-DEPENDENT RECEPTOR"/>
    <property type="match status" value="1"/>
</dbReference>
<dbReference type="InterPro" id="IPR037066">
    <property type="entry name" value="Plug_dom_sf"/>
</dbReference>
<proteinExistence type="predicted"/>
<evidence type="ECO:0000256" key="5">
    <source>
        <dbReference type="SAM" id="SignalP"/>
    </source>
</evidence>
<evidence type="ECO:0000256" key="3">
    <source>
        <dbReference type="ARBA" id="ARBA00023237"/>
    </source>
</evidence>
<feature type="compositionally biased region" description="Low complexity" evidence="4">
    <location>
        <begin position="23"/>
        <end position="35"/>
    </location>
</feature>
<keyword evidence="3" id="KW-0998">Cell outer membrane</keyword>
<feature type="domain" description="TonB-dependent receptor-like beta-barrel" evidence="6">
    <location>
        <begin position="390"/>
        <end position="654"/>
    </location>
</feature>
<comment type="caution">
    <text evidence="7">The sequence shown here is derived from an EMBL/GenBank/DDBJ whole genome shotgun (WGS) entry which is preliminary data.</text>
</comment>
<gene>
    <name evidence="7" type="ORF">GCM10011395_32120</name>
</gene>
<dbReference type="PANTHER" id="PTHR47234">
    <property type="match status" value="1"/>
</dbReference>
<keyword evidence="2" id="KW-0472">Membrane</keyword>
<dbReference type="Gene3D" id="2.40.170.20">
    <property type="entry name" value="TonB-dependent receptor, beta-barrel domain"/>
    <property type="match status" value="1"/>
</dbReference>
<evidence type="ECO:0000256" key="2">
    <source>
        <dbReference type="ARBA" id="ARBA00023136"/>
    </source>
</evidence>
<dbReference type="Pfam" id="PF00593">
    <property type="entry name" value="TonB_dep_Rec_b-barrel"/>
    <property type="match status" value="1"/>
</dbReference>
<evidence type="ECO:0000313" key="7">
    <source>
        <dbReference type="EMBL" id="GGA59414.1"/>
    </source>
</evidence>
<feature type="region of interest" description="Disordered" evidence="4">
    <location>
        <begin position="23"/>
        <end position="64"/>
    </location>
</feature>
<dbReference type="Proteomes" id="UP000618591">
    <property type="component" value="Unassembled WGS sequence"/>
</dbReference>
<evidence type="ECO:0000259" key="6">
    <source>
        <dbReference type="Pfam" id="PF00593"/>
    </source>
</evidence>
<evidence type="ECO:0000256" key="4">
    <source>
        <dbReference type="SAM" id="MobiDB-lite"/>
    </source>
</evidence>
<feature type="chain" id="PRO_5045236236" description="TonB-dependent receptor-like beta-barrel domain-containing protein" evidence="5">
    <location>
        <begin position="23"/>
        <end position="667"/>
    </location>
</feature>
<keyword evidence="5" id="KW-0732">Signal</keyword>
<name>A0ABQ1H6W9_9SPHN</name>